<dbReference type="EMBL" id="JAMXFF010000092">
    <property type="protein sequence ID" value="MCT7970350.1"/>
    <property type="molecule type" value="Genomic_DNA"/>
</dbReference>
<name>A0ABT2N2D1_9CYAN</name>
<evidence type="ECO:0000313" key="2">
    <source>
        <dbReference type="EMBL" id="MCT7970350.1"/>
    </source>
</evidence>
<accession>A0ABT2N2D1</accession>
<gene>
    <name evidence="2" type="ORF">NG799_28955</name>
</gene>
<protein>
    <submittedName>
        <fullName evidence="2">Lipase chaperone</fullName>
    </submittedName>
</protein>
<feature type="transmembrane region" description="Helical" evidence="1">
    <location>
        <begin position="421"/>
        <end position="440"/>
    </location>
</feature>
<dbReference type="Proteomes" id="UP001525890">
    <property type="component" value="Unassembled WGS sequence"/>
</dbReference>
<keyword evidence="1" id="KW-0812">Transmembrane</keyword>
<evidence type="ECO:0000313" key="3">
    <source>
        <dbReference type="Proteomes" id="UP001525890"/>
    </source>
</evidence>
<feature type="transmembrane region" description="Helical" evidence="1">
    <location>
        <begin position="460"/>
        <end position="482"/>
    </location>
</feature>
<dbReference type="RefSeq" id="WP_368009766.1">
    <property type="nucleotide sequence ID" value="NZ_JAMXFF010000092.1"/>
</dbReference>
<organism evidence="2 3">
    <name type="scientific">Laspinema palackyanum D2a</name>
    <dbReference type="NCBI Taxonomy" id="2953684"/>
    <lineage>
        <taxon>Bacteria</taxon>
        <taxon>Bacillati</taxon>
        <taxon>Cyanobacteriota</taxon>
        <taxon>Cyanophyceae</taxon>
        <taxon>Oscillatoriophycideae</taxon>
        <taxon>Oscillatoriales</taxon>
        <taxon>Laspinemataceae</taxon>
        <taxon>Laspinema</taxon>
        <taxon>Laspinema palackyanum</taxon>
    </lineage>
</organism>
<sequence>MIDTPDSLYAPSLYWFAYRYREGLVVATDKPLSPTATVANLDWVKQQYNDILSKFGVKVNSGWQDEARTPEFDLLLNPDLEGGRQYEYFEIPEQNLEGFIYPQSLHDSYALNLNLFCPEQYGHDEYKLADLRKLNPQDCFNPPTVPPLGYLGQTLLLTVYLDIPKPEAIQDLGEFAQVCLQGFFGLENGNSLPRLYRFYEFLGGYLYEYGNPRDELGVNPYGHLLIWVFFDVQTSLVLQRCYWNLPELLLYYHKISNSFRDSRGFYKAADQMVTENEESLKQLNQRYLRETQPDCLRDEELGELKSTLKQLLRTSLRYSQQLRNLEYAHNTIAINHTNYRTTLEQMEQLAQMPLGGFRVFGEKEAVAFQEQIRADLNYFKQGSGLLDTAIASIRGLVEVDQAERDRRLEQQNETLQDQIQAVGVGIATGAIIASTSALIFQQEPMSFPWEAYHGDRLHPFMWALLLSFGSAFVGWGLAKLLIGWGRKRRSRLKQDSKN</sequence>
<proteinExistence type="predicted"/>
<keyword evidence="3" id="KW-1185">Reference proteome</keyword>
<reference evidence="2 3" key="1">
    <citation type="journal article" date="2022" name="Front. Microbiol.">
        <title>High genomic differentiation and limited gene flow indicate recent cryptic speciation within the genus Laspinema (cyanobacteria).</title>
        <authorList>
            <person name="Stanojkovic A."/>
            <person name="Skoupy S."/>
            <person name="Skaloud P."/>
            <person name="Dvorak P."/>
        </authorList>
    </citation>
    <scope>NUCLEOTIDE SEQUENCE [LARGE SCALE GENOMIC DNA]</scope>
    <source>
        <strain evidence="2 3">D2a</strain>
    </source>
</reference>
<keyword evidence="1" id="KW-0472">Membrane</keyword>
<evidence type="ECO:0000256" key="1">
    <source>
        <dbReference type="SAM" id="Phobius"/>
    </source>
</evidence>
<keyword evidence="1" id="KW-1133">Transmembrane helix</keyword>
<comment type="caution">
    <text evidence="2">The sequence shown here is derived from an EMBL/GenBank/DDBJ whole genome shotgun (WGS) entry which is preliminary data.</text>
</comment>